<dbReference type="InterPro" id="IPR002912">
    <property type="entry name" value="ACT_dom"/>
</dbReference>
<protein>
    <recommendedName>
        <fullName evidence="1">ACT domain-containing protein</fullName>
    </recommendedName>
</protein>
<dbReference type="InterPro" id="IPR045865">
    <property type="entry name" value="ACT-like_dom_sf"/>
</dbReference>
<evidence type="ECO:0000259" key="1">
    <source>
        <dbReference type="PROSITE" id="PS51671"/>
    </source>
</evidence>
<feature type="domain" description="ACT" evidence="1">
    <location>
        <begin position="29"/>
        <end position="108"/>
    </location>
</feature>
<dbReference type="Gene3D" id="3.30.70.260">
    <property type="match status" value="2"/>
</dbReference>
<dbReference type="EMBL" id="UOFT01000039">
    <property type="protein sequence ID" value="VAW94656.1"/>
    <property type="molecule type" value="Genomic_DNA"/>
</dbReference>
<dbReference type="SUPFAM" id="SSF55021">
    <property type="entry name" value="ACT-like"/>
    <property type="match status" value="2"/>
</dbReference>
<name>A0A3B1APQ0_9ZZZZ</name>
<dbReference type="AlphaFoldDB" id="A0A3B1APQ0"/>
<dbReference type="InterPro" id="IPR050990">
    <property type="entry name" value="UPF0237/GcvR_regulator"/>
</dbReference>
<feature type="domain" description="ACT" evidence="1">
    <location>
        <begin position="116"/>
        <end position="195"/>
    </location>
</feature>
<dbReference type="CDD" id="cd04869">
    <property type="entry name" value="ACT_GcvR_2"/>
    <property type="match status" value="1"/>
</dbReference>
<dbReference type="PANTHER" id="PTHR34875:SF5">
    <property type="entry name" value="GLYCINE CLEAVAGE SYSTEM TRANSCRIPTIONAL REPRESSOR"/>
    <property type="match status" value="1"/>
</dbReference>
<dbReference type="PROSITE" id="PS51671">
    <property type="entry name" value="ACT"/>
    <property type="match status" value="2"/>
</dbReference>
<dbReference type="PIRSF" id="PIRSF028103">
    <property type="entry name" value="GcvR"/>
    <property type="match status" value="1"/>
</dbReference>
<accession>A0A3B1APQ0</accession>
<reference evidence="2" key="1">
    <citation type="submission" date="2018-06" db="EMBL/GenBank/DDBJ databases">
        <authorList>
            <person name="Zhirakovskaya E."/>
        </authorList>
    </citation>
    <scope>NUCLEOTIDE SEQUENCE</scope>
</reference>
<dbReference type="FunFam" id="3.30.70.260:FF:000005">
    <property type="entry name" value="Glycine cleavage system transcriptional repressor"/>
    <property type="match status" value="1"/>
</dbReference>
<dbReference type="InterPro" id="IPR016867">
    <property type="entry name" value="GcvR"/>
</dbReference>
<proteinExistence type="predicted"/>
<dbReference type="GO" id="GO:0006355">
    <property type="term" value="P:regulation of DNA-templated transcription"/>
    <property type="evidence" value="ECO:0007669"/>
    <property type="project" value="InterPro"/>
</dbReference>
<sequence length="200" mass="22399">MTNIGKTLQHKPMVLETTHTDPTNKNLLVITALGEDRPGLVASLTEAITQQQCSICESRMSLLGGEFALIMLIEGQWNNIAKLEQTLPGLQEKLNLTLQVKHTEQRTNQQAAIPYSVEVLALDNPGIVHKVTDFFYNRTINIHDLQTDSFNAAHTGTKMFALTITIEIPTAMHIPSLREEFLEFSDELNLDSIIEPLKIH</sequence>
<organism evidence="2">
    <name type="scientific">hydrothermal vent metagenome</name>
    <dbReference type="NCBI Taxonomy" id="652676"/>
    <lineage>
        <taxon>unclassified sequences</taxon>
        <taxon>metagenomes</taxon>
        <taxon>ecological metagenomes</taxon>
    </lineage>
</organism>
<evidence type="ECO:0000313" key="2">
    <source>
        <dbReference type="EMBL" id="VAW94656.1"/>
    </source>
</evidence>
<gene>
    <name evidence="2" type="ORF">MNBD_GAMMA23-2344</name>
</gene>
<dbReference type="Pfam" id="PF13740">
    <property type="entry name" value="ACT_6"/>
    <property type="match status" value="1"/>
</dbReference>
<dbReference type="PANTHER" id="PTHR34875">
    <property type="entry name" value="UPF0237 PROTEIN MJ1558"/>
    <property type="match status" value="1"/>
</dbReference>